<feature type="domain" description="PiggyBac transposable element-derived protein" evidence="2">
    <location>
        <begin position="94"/>
        <end position="260"/>
    </location>
</feature>
<dbReference type="InterPro" id="IPR029526">
    <property type="entry name" value="PGBD"/>
</dbReference>
<dbReference type="Proteomes" id="UP000486351">
    <property type="component" value="Unassembled WGS sequence"/>
</dbReference>
<protein>
    <recommendedName>
        <fullName evidence="2">PiggyBac transposable element-derived protein domain-containing protein</fullName>
    </recommendedName>
</protein>
<sequence>MDIANLLNNDDDGADWGFESSVTEEADNGLDELGDESAGATKSASEAAPPVATTPPPQRRTGNEYVDRIIQASGLHIIRDKEVQTAYNARGELGLFSLFFAREFRASLQSWANKTLKEKGIQEATEFEIDAYIGLEIAMSFNPVTEIKELWSQKLFMGQSDFAFTMARSRFESIRSRFQVHAPRSVPVDQRELNPLWHSRRLMSQIQQNFASIAVPIGAVSLDENTVRTKARSAAKTYLPSKPDKYGVRFYAAVGWESLYAYSVWDNGSDNRTRFSPADRYVNIFPALRTPLFRTVDRGDILIDRKDPSALWVAMCGHLTKQHPAPDGHRLLVCDNFYSRHNVTG</sequence>
<evidence type="ECO:0000259" key="2">
    <source>
        <dbReference type="Pfam" id="PF13843"/>
    </source>
</evidence>
<accession>A0A6G0RFK4</accession>
<dbReference type="EMBL" id="QXFY01000946">
    <property type="protein sequence ID" value="KAE9332490.1"/>
    <property type="molecule type" value="Genomic_DNA"/>
</dbReference>
<comment type="caution">
    <text evidence="3">The sequence shown here is derived from an EMBL/GenBank/DDBJ whole genome shotgun (WGS) entry which is preliminary data.</text>
</comment>
<dbReference type="PANTHER" id="PTHR46599:SF3">
    <property type="entry name" value="PIGGYBAC TRANSPOSABLE ELEMENT-DERIVED PROTEIN 4"/>
    <property type="match status" value="1"/>
</dbReference>
<dbReference type="AlphaFoldDB" id="A0A6G0RFK4"/>
<evidence type="ECO:0000313" key="3">
    <source>
        <dbReference type="EMBL" id="KAE9332490.1"/>
    </source>
</evidence>
<dbReference type="Pfam" id="PF13843">
    <property type="entry name" value="DDE_Tnp_1_7"/>
    <property type="match status" value="1"/>
</dbReference>
<organism evidence="3 4">
    <name type="scientific">Phytophthora fragariae</name>
    <dbReference type="NCBI Taxonomy" id="53985"/>
    <lineage>
        <taxon>Eukaryota</taxon>
        <taxon>Sar</taxon>
        <taxon>Stramenopiles</taxon>
        <taxon>Oomycota</taxon>
        <taxon>Peronosporomycetes</taxon>
        <taxon>Peronosporales</taxon>
        <taxon>Peronosporaceae</taxon>
        <taxon>Phytophthora</taxon>
    </lineage>
</organism>
<reference evidence="3 4" key="1">
    <citation type="submission" date="2018-09" db="EMBL/GenBank/DDBJ databases">
        <title>Genomic investigation of the strawberry pathogen Phytophthora fragariae indicates pathogenicity is determined by transcriptional variation in three key races.</title>
        <authorList>
            <person name="Adams T.M."/>
            <person name="Armitage A.D."/>
            <person name="Sobczyk M.K."/>
            <person name="Bates H.J."/>
            <person name="Dunwell J.M."/>
            <person name="Nellist C.F."/>
            <person name="Harrison R.J."/>
        </authorList>
    </citation>
    <scope>NUCLEOTIDE SEQUENCE [LARGE SCALE GENOMIC DNA]</scope>
    <source>
        <strain evidence="3 4">NOV-77</strain>
    </source>
</reference>
<feature type="compositionally biased region" description="Acidic residues" evidence="1">
    <location>
        <begin position="22"/>
        <end position="35"/>
    </location>
</feature>
<evidence type="ECO:0000313" key="4">
    <source>
        <dbReference type="Proteomes" id="UP000486351"/>
    </source>
</evidence>
<proteinExistence type="predicted"/>
<evidence type="ECO:0000256" key="1">
    <source>
        <dbReference type="SAM" id="MobiDB-lite"/>
    </source>
</evidence>
<gene>
    <name evidence="3" type="ORF">PF008_g14918</name>
</gene>
<dbReference type="PANTHER" id="PTHR46599">
    <property type="entry name" value="PIGGYBAC TRANSPOSABLE ELEMENT-DERIVED PROTEIN 4"/>
    <property type="match status" value="1"/>
</dbReference>
<feature type="region of interest" description="Disordered" evidence="1">
    <location>
        <begin position="1"/>
        <end position="62"/>
    </location>
</feature>
<name>A0A6G0RFK4_9STRA</name>